<comment type="subcellular location">
    <subcellularLocation>
        <location evidence="1">Membrane</location>
        <topology evidence="1">Multi-pass membrane protein</topology>
    </subcellularLocation>
</comment>
<accession>D3QBL7</accession>
<feature type="transmembrane region" description="Helical" evidence="6">
    <location>
        <begin position="248"/>
        <end position="267"/>
    </location>
</feature>
<dbReference type="EMBL" id="CP001778">
    <property type="protein sequence ID" value="ADD42899.1"/>
    <property type="molecule type" value="Genomic_DNA"/>
</dbReference>
<feature type="transmembrane region" description="Helical" evidence="6">
    <location>
        <begin position="36"/>
        <end position="55"/>
    </location>
</feature>
<comment type="similarity">
    <text evidence="2">Belongs to the EamA transporter family.</text>
</comment>
<dbReference type="Pfam" id="PF00892">
    <property type="entry name" value="EamA"/>
    <property type="match status" value="2"/>
</dbReference>
<evidence type="ECO:0000313" key="9">
    <source>
        <dbReference type="Proteomes" id="UP000000844"/>
    </source>
</evidence>
<keyword evidence="3 6" id="KW-0812">Transmembrane</keyword>
<evidence type="ECO:0000256" key="2">
    <source>
        <dbReference type="ARBA" id="ARBA00007362"/>
    </source>
</evidence>
<dbReference type="InterPro" id="IPR050638">
    <property type="entry name" value="AA-Vitamin_Transporters"/>
</dbReference>
<dbReference type="SUPFAM" id="SSF103481">
    <property type="entry name" value="Multidrug resistance efflux transporter EmrE"/>
    <property type="match status" value="2"/>
</dbReference>
<sequence length="315" mass="32612">MRKLLGSLTLWSSTGLVVMWSSGFIGAELGTRAAPAATLLAWRFGLVGLAATVWLSWRWRRLAPRDIAVHALIGALSQVGYVYGVVRAAELGVSAGTSALIAALQPIVATATAAALLGEKLGWRLIVGLAVGLGGTGLVVSADLNSSASAVWWAYAIPVAAMLSLVAGTVYERRAHRGRQPVAMADALAVQFVVSGLAFVAIAAASGTLIPPARVEFWVAVAWVIVLSTIGGYGCYWTVVAHGGVTRVSALLYLTPPATAIWAWAMFGQPLTVLSLAGMAVSAAAVALILAPSRRRAPAPAPRRVETPQCEPAAT</sequence>
<keyword evidence="4 6" id="KW-1133">Transmembrane helix</keyword>
<dbReference type="HOGENOM" id="CLU_033863_10_1_11"/>
<dbReference type="InterPro" id="IPR000620">
    <property type="entry name" value="EamA_dom"/>
</dbReference>
<dbReference type="KEGG" id="sna:Snas_3229"/>
<dbReference type="eggNOG" id="COG0697">
    <property type="taxonomic scope" value="Bacteria"/>
</dbReference>
<protein>
    <recommendedName>
        <fullName evidence="7">EamA domain-containing protein</fullName>
    </recommendedName>
</protein>
<dbReference type="InterPro" id="IPR037185">
    <property type="entry name" value="EmrE-like"/>
</dbReference>
<gene>
    <name evidence="8" type="ordered locus">Snas_3229</name>
</gene>
<organism evidence="8 9">
    <name type="scientific">Stackebrandtia nassauensis (strain DSM 44728 / CIP 108903 / NRRL B-16338 / NBRC 102104 / LLR-40K-21)</name>
    <dbReference type="NCBI Taxonomy" id="446470"/>
    <lineage>
        <taxon>Bacteria</taxon>
        <taxon>Bacillati</taxon>
        <taxon>Actinomycetota</taxon>
        <taxon>Actinomycetes</taxon>
        <taxon>Glycomycetales</taxon>
        <taxon>Glycomycetaceae</taxon>
        <taxon>Stackebrandtia</taxon>
    </lineage>
</organism>
<feature type="transmembrane region" description="Helical" evidence="6">
    <location>
        <begin position="150"/>
        <end position="171"/>
    </location>
</feature>
<feature type="transmembrane region" description="Helical" evidence="6">
    <location>
        <begin position="125"/>
        <end position="144"/>
    </location>
</feature>
<feature type="domain" description="EamA" evidence="7">
    <location>
        <begin position="157"/>
        <end position="290"/>
    </location>
</feature>
<evidence type="ECO:0000256" key="6">
    <source>
        <dbReference type="SAM" id="Phobius"/>
    </source>
</evidence>
<dbReference type="RefSeq" id="WP_013018470.1">
    <property type="nucleotide sequence ID" value="NC_013947.1"/>
</dbReference>
<evidence type="ECO:0000256" key="4">
    <source>
        <dbReference type="ARBA" id="ARBA00022989"/>
    </source>
</evidence>
<dbReference type="PANTHER" id="PTHR32322">
    <property type="entry name" value="INNER MEMBRANE TRANSPORTER"/>
    <property type="match status" value="1"/>
</dbReference>
<dbReference type="AlphaFoldDB" id="D3QBL7"/>
<dbReference type="GO" id="GO:0016020">
    <property type="term" value="C:membrane"/>
    <property type="evidence" value="ECO:0007669"/>
    <property type="project" value="UniProtKB-SubCell"/>
</dbReference>
<feature type="transmembrane region" description="Helical" evidence="6">
    <location>
        <begin position="98"/>
        <end position="118"/>
    </location>
</feature>
<keyword evidence="9" id="KW-1185">Reference proteome</keyword>
<evidence type="ECO:0000256" key="1">
    <source>
        <dbReference type="ARBA" id="ARBA00004141"/>
    </source>
</evidence>
<evidence type="ECO:0000259" key="7">
    <source>
        <dbReference type="Pfam" id="PF00892"/>
    </source>
</evidence>
<feature type="transmembrane region" description="Helical" evidence="6">
    <location>
        <begin position="183"/>
        <end position="205"/>
    </location>
</feature>
<name>D3QBL7_STANL</name>
<dbReference type="PANTHER" id="PTHR32322:SF2">
    <property type="entry name" value="EAMA DOMAIN-CONTAINING PROTEIN"/>
    <property type="match status" value="1"/>
</dbReference>
<reference evidence="8 9" key="1">
    <citation type="journal article" date="2009" name="Stand. Genomic Sci.">
        <title>Complete genome sequence of Stackebrandtia nassauensis type strain (LLR-40K-21).</title>
        <authorList>
            <person name="Munk C."/>
            <person name="Lapidus A."/>
            <person name="Copeland A."/>
            <person name="Jando M."/>
            <person name="Mayilraj S."/>
            <person name="Glavina Del Rio T."/>
            <person name="Nolan M."/>
            <person name="Chen F."/>
            <person name="Lucas S."/>
            <person name="Tice H."/>
            <person name="Cheng J.F."/>
            <person name="Han C."/>
            <person name="Detter J.C."/>
            <person name="Bruce D."/>
            <person name="Goodwin L."/>
            <person name="Chain P."/>
            <person name="Pitluck S."/>
            <person name="Goker M."/>
            <person name="Ovchinikova G."/>
            <person name="Pati A."/>
            <person name="Ivanova N."/>
            <person name="Mavromatis K."/>
            <person name="Chen A."/>
            <person name="Palaniappan K."/>
            <person name="Land M."/>
            <person name="Hauser L."/>
            <person name="Chang Y.J."/>
            <person name="Jeffries C.D."/>
            <person name="Bristow J."/>
            <person name="Eisen J.A."/>
            <person name="Markowitz V."/>
            <person name="Hugenholtz P."/>
            <person name="Kyrpides N.C."/>
            <person name="Klenk H.P."/>
        </authorList>
    </citation>
    <scope>NUCLEOTIDE SEQUENCE [LARGE SCALE GENOMIC DNA]</scope>
    <source>
        <strain evidence="9">DSM 44728 / CIP 108903 / NRRL B-16338 / NBRC 102104 / LLR-40K-21</strain>
    </source>
</reference>
<proteinExistence type="inferred from homology"/>
<evidence type="ECO:0000256" key="3">
    <source>
        <dbReference type="ARBA" id="ARBA00022692"/>
    </source>
</evidence>
<feature type="domain" description="EamA" evidence="7">
    <location>
        <begin position="16"/>
        <end position="140"/>
    </location>
</feature>
<feature type="transmembrane region" description="Helical" evidence="6">
    <location>
        <begin position="67"/>
        <end position="86"/>
    </location>
</feature>
<keyword evidence="5 6" id="KW-0472">Membrane</keyword>
<dbReference type="Proteomes" id="UP000000844">
    <property type="component" value="Chromosome"/>
</dbReference>
<feature type="transmembrane region" description="Helical" evidence="6">
    <location>
        <begin position="273"/>
        <end position="291"/>
    </location>
</feature>
<evidence type="ECO:0000313" key="8">
    <source>
        <dbReference type="EMBL" id="ADD42899.1"/>
    </source>
</evidence>
<evidence type="ECO:0000256" key="5">
    <source>
        <dbReference type="ARBA" id="ARBA00023136"/>
    </source>
</evidence>
<feature type="transmembrane region" description="Helical" evidence="6">
    <location>
        <begin position="217"/>
        <end position="236"/>
    </location>
</feature>